<evidence type="ECO:0000313" key="2">
    <source>
        <dbReference type="Proteomes" id="UP000202219"/>
    </source>
</evidence>
<protein>
    <submittedName>
        <fullName evidence="1">Uncharacterized protein</fullName>
    </submittedName>
</protein>
<accession>A0A142K7I7</accession>
<dbReference type="Proteomes" id="UP000202219">
    <property type="component" value="Segment"/>
</dbReference>
<dbReference type="EMBL" id="KU935727">
    <property type="protein sequence ID" value="AMS02070.1"/>
    <property type="molecule type" value="Genomic_DNA"/>
</dbReference>
<organism evidence="1 2">
    <name type="scientific">Mycobacterium phage Panchino</name>
    <dbReference type="NCBI Taxonomy" id="1821537"/>
    <lineage>
        <taxon>Viruses</taxon>
        <taxon>Duplodnaviria</taxon>
        <taxon>Heunggongvirae</taxon>
        <taxon>Uroviricota</taxon>
        <taxon>Caudoviricetes</taxon>
        <taxon>Nclasvirinae</taxon>
        <taxon>Charlievirus</taxon>
        <taxon>Charlievirus panchino</taxon>
    </lineage>
</organism>
<dbReference type="GeneID" id="29123619"/>
<gene>
    <name evidence="1" type="primary">52</name>
    <name evidence="1" type="ORF">SEA_PANCHINO_52</name>
</gene>
<proteinExistence type="predicted"/>
<reference evidence="2" key="1">
    <citation type="submission" date="2016-03" db="EMBL/GenBank/DDBJ databases">
        <authorList>
            <person name="Ploux O."/>
        </authorList>
    </citation>
    <scope>NUCLEOTIDE SEQUENCE [LARGE SCALE GENOMIC DNA]</scope>
</reference>
<sequence length="73" mass="8023">MMQVGEVFTRSDIETQPCVHCGAPAVALDDPRAMHFEVADNGARTAWPECFTVVRGRRGDRRKYLGTTAEVAA</sequence>
<dbReference type="KEGG" id="vg:29123619"/>
<dbReference type="OrthoDB" id="23618at10239"/>
<evidence type="ECO:0000313" key="1">
    <source>
        <dbReference type="EMBL" id="AMS02070.1"/>
    </source>
</evidence>
<name>A0A142K7I7_9CAUD</name>
<keyword evidence="2" id="KW-1185">Reference proteome</keyword>
<dbReference type="RefSeq" id="YP_009304960.1">
    <property type="nucleotide sequence ID" value="NC_031281.1"/>
</dbReference>